<sequence>MPCKQPIGPEDGIRDQVWLGQATSRSRRKETERGGNTSRGNLLGPRSSAEARVTPILLHTGACRVRHHSLPGPDVPRSDQHKQLNEFQQIKDPKSSESATSA</sequence>
<dbReference type="EnsemblMetazoa" id="CJA36002.1">
    <property type="protein sequence ID" value="CJA36002.1"/>
    <property type="gene ID" value="WBGene00211849"/>
</dbReference>
<organism evidence="2 3">
    <name type="scientific">Caenorhabditis japonica</name>
    <dbReference type="NCBI Taxonomy" id="281687"/>
    <lineage>
        <taxon>Eukaryota</taxon>
        <taxon>Metazoa</taxon>
        <taxon>Ecdysozoa</taxon>
        <taxon>Nematoda</taxon>
        <taxon>Chromadorea</taxon>
        <taxon>Rhabditida</taxon>
        <taxon>Rhabditina</taxon>
        <taxon>Rhabditomorpha</taxon>
        <taxon>Rhabditoidea</taxon>
        <taxon>Rhabditidae</taxon>
        <taxon>Peloderinae</taxon>
        <taxon>Caenorhabditis</taxon>
    </lineage>
</organism>
<evidence type="ECO:0000256" key="1">
    <source>
        <dbReference type="SAM" id="MobiDB-lite"/>
    </source>
</evidence>
<feature type="region of interest" description="Disordered" evidence="1">
    <location>
        <begin position="67"/>
        <end position="102"/>
    </location>
</feature>
<evidence type="ECO:0000313" key="2">
    <source>
        <dbReference type="EnsemblMetazoa" id="CJA36002.1"/>
    </source>
</evidence>
<feature type="region of interest" description="Disordered" evidence="1">
    <location>
        <begin position="1"/>
        <end position="50"/>
    </location>
</feature>
<proteinExistence type="predicted"/>
<dbReference type="AlphaFoldDB" id="A0A8R1EIC6"/>
<evidence type="ECO:0000313" key="3">
    <source>
        <dbReference type="Proteomes" id="UP000005237"/>
    </source>
</evidence>
<keyword evidence="3" id="KW-1185">Reference proteome</keyword>
<name>A0A8R1EIC6_CAEJA</name>
<dbReference type="Proteomes" id="UP000005237">
    <property type="component" value="Unassembled WGS sequence"/>
</dbReference>
<reference evidence="2" key="2">
    <citation type="submission" date="2022-06" db="UniProtKB">
        <authorList>
            <consortium name="EnsemblMetazoa"/>
        </authorList>
    </citation>
    <scope>IDENTIFICATION</scope>
    <source>
        <strain evidence="2">DF5081</strain>
    </source>
</reference>
<accession>A0A8R1EIC6</accession>
<feature type="compositionally biased region" description="Basic and acidic residues" evidence="1">
    <location>
        <begin position="76"/>
        <end position="95"/>
    </location>
</feature>
<reference evidence="3" key="1">
    <citation type="submission" date="2010-08" db="EMBL/GenBank/DDBJ databases">
        <authorList>
            <consortium name="Caenorhabditis japonica Sequencing Consortium"/>
            <person name="Wilson R.K."/>
        </authorList>
    </citation>
    <scope>NUCLEOTIDE SEQUENCE [LARGE SCALE GENOMIC DNA]</scope>
    <source>
        <strain evidence="3">DF5081</strain>
    </source>
</reference>
<protein>
    <submittedName>
        <fullName evidence="2">Uncharacterized protein</fullName>
    </submittedName>
</protein>